<proteinExistence type="predicted"/>
<protein>
    <submittedName>
        <fullName evidence="1">Uncharacterized protein</fullName>
    </submittedName>
</protein>
<name>A0A8S5NVQ7_9CAUD</name>
<organism evidence="1">
    <name type="scientific">Siphoviridae sp. ctx7r16</name>
    <dbReference type="NCBI Taxonomy" id="2825738"/>
    <lineage>
        <taxon>Viruses</taxon>
        <taxon>Duplodnaviria</taxon>
        <taxon>Heunggongvirae</taxon>
        <taxon>Uroviricota</taxon>
        <taxon>Caudoviricetes</taxon>
    </lineage>
</organism>
<dbReference type="EMBL" id="BK015268">
    <property type="protein sequence ID" value="DAD98833.1"/>
    <property type="molecule type" value="Genomic_DNA"/>
</dbReference>
<accession>A0A8S5NVQ7</accession>
<sequence>MNYVRMPENLVQQRLDQELADVLMAISVTTNSIARHLQILNGQRKAKGVNLNDKR</sequence>
<evidence type="ECO:0000313" key="1">
    <source>
        <dbReference type="EMBL" id="DAD98833.1"/>
    </source>
</evidence>
<reference evidence="1" key="1">
    <citation type="journal article" date="2021" name="Proc. Natl. Acad. Sci. U.S.A.">
        <title>A Catalog of Tens of Thousands of Viruses from Human Metagenomes Reveals Hidden Associations with Chronic Diseases.</title>
        <authorList>
            <person name="Tisza M.J."/>
            <person name="Buck C.B."/>
        </authorList>
    </citation>
    <scope>NUCLEOTIDE SEQUENCE</scope>
    <source>
        <strain evidence="1">Ctx7r16</strain>
    </source>
</reference>